<accession>A0ABS8M1Y2</accession>
<comment type="caution">
    <text evidence="1">The sequence shown here is derived from an EMBL/GenBank/DDBJ whole genome shotgun (WGS) entry which is preliminary data.</text>
</comment>
<dbReference type="InterPro" id="IPR046002">
    <property type="entry name" value="DUF5958"/>
</dbReference>
<dbReference type="RefSeq" id="WP_230000153.1">
    <property type="nucleotide sequence ID" value="NZ_JAJJMN010000001.1"/>
</dbReference>
<reference evidence="1" key="1">
    <citation type="submission" date="2021-11" db="EMBL/GenBank/DDBJ databases">
        <title>Description of novel Flavobacterium species.</title>
        <authorList>
            <person name="Saticioglu I.B."/>
            <person name="Ay H."/>
            <person name="Altun S."/>
            <person name="Duman M."/>
        </authorList>
    </citation>
    <scope>NUCLEOTIDE SEQUENCE</scope>
    <source>
        <strain evidence="1">F-126</strain>
    </source>
</reference>
<evidence type="ECO:0000313" key="1">
    <source>
        <dbReference type="EMBL" id="MCC9018837.1"/>
    </source>
</evidence>
<organism evidence="1 2">
    <name type="scientific">Flavobacterium lipolyticum</name>
    <dbReference type="NCBI Taxonomy" id="2893754"/>
    <lineage>
        <taxon>Bacteria</taxon>
        <taxon>Pseudomonadati</taxon>
        <taxon>Bacteroidota</taxon>
        <taxon>Flavobacteriia</taxon>
        <taxon>Flavobacteriales</taxon>
        <taxon>Flavobacteriaceae</taxon>
        <taxon>Flavobacterium</taxon>
    </lineage>
</organism>
<evidence type="ECO:0000313" key="2">
    <source>
        <dbReference type="Proteomes" id="UP001430700"/>
    </source>
</evidence>
<keyword evidence="2" id="KW-1185">Reference proteome</keyword>
<name>A0ABS8M1Y2_9FLAO</name>
<dbReference type="Proteomes" id="UP001430700">
    <property type="component" value="Unassembled WGS sequence"/>
</dbReference>
<dbReference type="Pfam" id="PF19383">
    <property type="entry name" value="DUF5958"/>
    <property type="match status" value="1"/>
</dbReference>
<gene>
    <name evidence="1" type="ORF">LNQ34_13765</name>
</gene>
<proteinExistence type="predicted"/>
<sequence>MEQLSKEEIIINKIAQDKIDFNIGVQLLLEDAEYNFERLFTTLKNYIFNSIPEKMHYNTETYQNAIHTIPLKSTYTPIVLLKNFPTRIAFYKLAELPENENKKILTSLLWIFKVTDTERRNTACKNGCGHYWHEYE</sequence>
<protein>
    <submittedName>
        <fullName evidence="1">DUF5958 family protein</fullName>
    </submittedName>
</protein>
<dbReference type="EMBL" id="JAJJMN010000001">
    <property type="protein sequence ID" value="MCC9018837.1"/>
    <property type="molecule type" value="Genomic_DNA"/>
</dbReference>